<protein>
    <submittedName>
        <fullName evidence="2">Uncharacterized protein</fullName>
    </submittedName>
</protein>
<keyword evidence="1" id="KW-1133">Transmembrane helix</keyword>
<dbReference type="EMBL" id="AMZH03006340">
    <property type="protein sequence ID" value="RRT64070.1"/>
    <property type="molecule type" value="Genomic_DNA"/>
</dbReference>
<evidence type="ECO:0000256" key="1">
    <source>
        <dbReference type="SAM" id="Phobius"/>
    </source>
</evidence>
<dbReference type="Proteomes" id="UP000287651">
    <property type="component" value="Unassembled WGS sequence"/>
</dbReference>
<sequence>MTCKQPRSHEESARRLLHGRRGCCEWDLHLDRYTIVLRKGGLGILRNLQPRVLRWNSYSVPSVDPPQRSNSIKLILGFYQLAPPRFYLFLSLSFATLSLLQLLGSFTSSGLYRRHYDKTDLLLQFLDIGLEIFDEQGKLINDPPESPGVFTFLARGLTSHGCSPRRQAQLEVVKLRDMGPKREDDDPDWYILSHPMKTTHQVTSVKPTKHLHLSSNHYLRIGCRSIPPPKRHGEV</sequence>
<accession>A0A426ZJC3</accession>
<name>A0A426ZJC3_ENSVE</name>
<proteinExistence type="predicted"/>
<dbReference type="AlphaFoldDB" id="A0A426ZJC3"/>
<keyword evidence="1" id="KW-0472">Membrane</keyword>
<comment type="caution">
    <text evidence="2">The sequence shown here is derived from an EMBL/GenBank/DDBJ whole genome shotgun (WGS) entry which is preliminary data.</text>
</comment>
<feature type="transmembrane region" description="Helical" evidence="1">
    <location>
        <begin position="86"/>
        <end position="106"/>
    </location>
</feature>
<evidence type="ECO:0000313" key="2">
    <source>
        <dbReference type="EMBL" id="RRT64070.1"/>
    </source>
</evidence>
<reference evidence="2 3" key="1">
    <citation type="journal article" date="2014" name="Agronomy (Basel)">
        <title>A Draft Genome Sequence for Ensete ventricosum, the Drought-Tolerant Tree Against Hunger.</title>
        <authorList>
            <person name="Harrison J."/>
            <person name="Moore K.A."/>
            <person name="Paszkiewicz K."/>
            <person name="Jones T."/>
            <person name="Grant M."/>
            <person name="Ambacheew D."/>
            <person name="Muzemil S."/>
            <person name="Studholme D.J."/>
        </authorList>
    </citation>
    <scope>NUCLEOTIDE SEQUENCE [LARGE SCALE GENOMIC DNA]</scope>
</reference>
<gene>
    <name evidence="2" type="ORF">B296_00023936</name>
</gene>
<organism evidence="2 3">
    <name type="scientific">Ensete ventricosum</name>
    <name type="common">Abyssinian banana</name>
    <name type="synonym">Musa ensete</name>
    <dbReference type="NCBI Taxonomy" id="4639"/>
    <lineage>
        <taxon>Eukaryota</taxon>
        <taxon>Viridiplantae</taxon>
        <taxon>Streptophyta</taxon>
        <taxon>Embryophyta</taxon>
        <taxon>Tracheophyta</taxon>
        <taxon>Spermatophyta</taxon>
        <taxon>Magnoliopsida</taxon>
        <taxon>Liliopsida</taxon>
        <taxon>Zingiberales</taxon>
        <taxon>Musaceae</taxon>
        <taxon>Ensete</taxon>
    </lineage>
</organism>
<keyword evidence="1" id="KW-0812">Transmembrane</keyword>
<evidence type="ECO:0000313" key="3">
    <source>
        <dbReference type="Proteomes" id="UP000287651"/>
    </source>
</evidence>